<feature type="transmembrane region" description="Helical" evidence="7">
    <location>
        <begin position="7"/>
        <end position="29"/>
    </location>
</feature>
<comment type="subcellular location">
    <subcellularLocation>
        <location evidence="1">Cell inner membrane</location>
        <topology evidence="1">Multi-pass membrane protein</topology>
    </subcellularLocation>
</comment>
<evidence type="ECO:0000256" key="5">
    <source>
        <dbReference type="ARBA" id="ARBA00022989"/>
    </source>
</evidence>
<feature type="transmembrane region" description="Helical" evidence="7">
    <location>
        <begin position="379"/>
        <end position="397"/>
    </location>
</feature>
<feature type="transmembrane region" description="Helical" evidence="7">
    <location>
        <begin position="226"/>
        <end position="256"/>
    </location>
</feature>
<sequence>MYRISRFVGLLGLALLMGILVATTWVNLHPASYYDFIEWHLAQFALPQWIWRGTVSITPFMVVADMLMAFFFFFIAKELWESLVLERGALAGRGAVFPLGLSLGGMIGAGTVWLVLQAAIETAEEASFGQGWTVPLGSDLVLAYLVGRRLFAPGDPALQLLLLLGITTDILALLVLGLSNPNLSLRLLWLALPLLASLTVWALYGRAAGPKASERQKRAGQALWPYLIAGALSWFGTAASGMPAALGLLPVIPAIAHANRSFGLFAEAEDLLHDPLNRLVQLLAWPLVAVLFLFGLIRGGIDLQAFAPTTWVTLGAMWIGRPLGMLLAGLVLIRAFGLRLPETITLGDLGRIALVLAMGFTVPAIAISSSLPGGAMQEAARLGLALSLLAGALAAALPRAAPPPPGPANHWRG</sequence>
<evidence type="ECO:0000256" key="3">
    <source>
        <dbReference type="ARBA" id="ARBA00022475"/>
    </source>
</evidence>
<feature type="transmembrane region" description="Helical" evidence="7">
    <location>
        <begin position="128"/>
        <end position="146"/>
    </location>
</feature>
<accession>A0ABU0VUS6</accession>
<dbReference type="InterPro" id="IPR023171">
    <property type="entry name" value="Na/H_antiporter_dom_sf"/>
</dbReference>
<keyword evidence="9" id="KW-1185">Reference proteome</keyword>
<evidence type="ECO:0000256" key="7">
    <source>
        <dbReference type="SAM" id="Phobius"/>
    </source>
</evidence>
<dbReference type="Proteomes" id="UP001239680">
    <property type="component" value="Unassembled WGS sequence"/>
</dbReference>
<name>A0ABU0VUS6_9RHOB</name>
<feature type="transmembrane region" description="Helical" evidence="7">
    <location>
        <begin position="318"/>
        <end position="337"/>
    </location>
</feature>
<feature type="transmembrane region" description="Helical" evidence="7">
    <location>
        <begin position="276"/>
        <end position="297"/>
    </location>
</feature>
<evidence type="ECO:0000313" key="9">
    <source>
        <dbReference type="Proteomes" id="UP001239680"/>
    </source>
</evidence>
<dbReference type="PANTHER" id="PTHR30341:SF0">
    <property type="entry name" value="NA(+)_H(+) ANTIPORTER NHAA"/>
    <property type="match status" value="1"/>
</dbReference>
<evidence type="ECO:0000256" key="4">
    <source>
        <dbReference type="ARBA" id="ARBA00022692"/>
    </source>
</evidence>
<keyword evidence="3" id="KW-1003">Cell membrane</keyword>
<proteinExistence type="predicted"/>
<evidence type="ECO:0000256" key="2">
    <source>
        <dbReference type="ARBA" id="ARBA00015550"/>
    </source>
</evidence>
<feature type="transmembrane region" description="Helical" evidence="7">
    <location>
        <begin position="49"/>
        <end position="75"/>
    </location>
</feature>
<feature type="transmembrane region" description="Helical" evidence="7">
    <location>
        <begin position="96"/>
        <end position="116"/>
    </location>
</feature>
<gene>
    <name evidence="8" type="ORF">Q9295_03750</name>
</gene>
<dbReference type="RefSeq" id="WP_306679164.1">
    <property type="nucleotide sequence ID" value="NZ_JAVDBT010000003.1"/>
</dbReference>
<keyword evidence="4 7" id="KW-0812">Transmembrane</keyword>
<keyword evidence="6 7" id="KW-0472">Membrane</keyword>
<dbReference type="Pfam" id="PF06965">
    <property type="entry name" value="Na_H_antiport_1"/>
    <property type="match status" value="1"/>
</dbReference>
<feature type="transmembrane region" description="Helical" evidence="7">
    <location>
        <begin position="158"/>
        <end position="179"/>
    </location>
</feature>
<keyword evidence="5 7" id="KW-1133">Transmembrane helix</keyword>
<evidence type="ECO:0000256" key="1">
    <source>
        <dbReference type="ARBA" id="ARBA00004429"/>
    </source>
</evidence>
<dbReference type="EMBL" id="JAVDBT010000003">
    <property type="protein sequence ID" value="MDQ2065476.1"/>
    <property type="molecule type" value="Genomic_DNA"/>
</dbReference>
<reference evidence="8 9" key="1">
    <citation type="submission" date="2023-08" db="EMBL/GenBank/DDBJ databases">
        <title>Characterization of two Paracoccaceae strains isolated from Phycosphere and proposal of Xinfangfangia lacusdiani sp. nov.</title>
        <authorList>
            <person name="Deng Y."/>
            <person name="Zhang Y.Q."/>
        </authorList>
    </citation>
    <scope>NUCLEOTIDE SEQUENCE [LARGE SCALE GENOMIC DNA]</scope>
    <source>
        <strain evidence="8 9">CPCC 101601</strain>
    </source>
</reference>
<evidence type="ECO:0000256" key="6">
    <source>
        <dbReference type="ARBA" id="ARBA00023136"/>
    </source>
</evidence>
<feature type="transmembrane region" description="Helical" evidence="7">
    <location>
        <begin position="185"/>
        <end position="205"/>
    </location>
</feature>
<dbReference type="InterPro" id="IPR004670">
    <property type="entry name" value="NhaA"/>
</dbReference>
<dbReference type="PANTHER" id="PTHR30341">
    <property type="entry name" value="SODIUM ION/PROTON ANTIPORTER NHAA-RELATED"/>
    <property type="match status" value="1"/>
</dbReference>
<dbReference type="Gene3D" id="1.20.1530.10">
    <property type="entry name" value="Na+/H+ antiporter like domain"/>
    <property type="match status" value="1"/>
</dbReference>
<protein>
    <recommendedName>
        <fullName evidence="2">Putative Na(+)/H(+) antiporter NhaA homolog</fullName>
    </recommendedName>
</protein>
<comment type="caution">
    <text evidence="8">The sequence shown here is derived from an EMBL/GenBank/DDBJ whole genome shotgun (WGS) entry which is preliminary data.</text>
</comment>
<feature type="transmembrane region" description="Helical" evidence="7">
    <location>
        <begin position="349"/>
        <end position="367"/>
    </location>
</feature>
<evidence type="ECO:0000313" key="8">
    <source>
        <dbReference type="EMBL" id="MDQ2065476.1"/>
    </source>
</evidence>
<organism evidence="8 9">
    <name type="scientific">Pseudogemmobacter lacusdianii</name>
    <dbReference type="NCBI Taxonomy" id="3069608"/>
    <lineage>
        <taxon>Bacteria</taxon>
        <taxon>Pseudomonadati</taxon>
        <taxon>Pseudomonadota</taxon>
        <taxon>Alphaproteobacteria</taxon>
        <taxon>Rhodobacterales</taxon>
        <taxon>Paracoccaceae</taxon>
        <taxon>Pseudogemmobacter</taxon>
    </lineage>
</organism>